<dbReference type="InterPro" id="IPR014124">
    <property type="entry name" value="Pept_S26A_Sod_Ni_maturase"/>
</dbReference>
<accession>C8XBG4</accession>
<dbReference type="GO" id="GO:0004252">
    <property type="term" value="F:serine-type endopeptidase activity"/>
    <property type="evidence" value="ECO:0007669"/>
    <property type="project" value="InterPro"/>
</dbReference>
<comment type="subcellular location">
    <subcellularLocation>
        <location evidence="1">Endomembrane system</location>
    </subcellularLocation>
</comment>
<reference evidence="5 6" key="2">
    <citation type="journal article" date="2010" name="Stand. Genomic Sci.">
        <title>Complete genome sequence of Nakamurella multipartita type strain (Y-104).</title>
        <authorList>
            <person name="Tice H."/>
            <person name="Mayilraj S."/>
            <person name="Sims D."/>
            <person name="Lapidus A."/>
            <person name="Nolan M."/>
            <person name="Lucas S."/>
            <person name="Glavina Del Rio T."/>
            <person name="Copeland A."/>
            <person name="Cheng J.F."/>
            <person name="Meincke L."/>
            <person name="Bruce D."/>
            <person name="Goodwin L."/>
            <person name="Pitluck S."/>
            <person name="Ivanova N."/>
            <person name="Mavromatis K."/>
            <person name="Ovchinnikova G."/>
            <person name="Pati A."/>
            <person name="Chen A."/>
            <person name="Palaniappan K."/>
            <person name="Land M."/>
            <person name="Hauser L."/>
            <person name="Chang Y.J."/>
            <person name="Jeffries C.D."/>
            <person name="Detter J.C."/>
            <person name="Brettin T."/>
            <person name="Rohde M."/>
            <person name="Goker M."/>
            <person name="Bristow J."/>
            <person name="Eisen J.A."/>
            <person name="Markowitz V."/>
            <person name="Hugenholtz P."/>
            <person name="Kyrpides N.C."/>
            <person name="Klenk H.P."/>
            <person name="Chen F."/>
        </authorList>
    </citation>
    <scope>NUCLEOTIDE SEQUENCE [LARGE SCALE GENOMIC DNA]</scope>
    <source>
        <strain evidence="6">ATCC 700099 / DSM 44233 / CIP 104796 / JCM 9543 / NBRC 105858 / Y-104</strain>
    </source>
</reference>
<dbReference type="AlphaFoldDB" id="C8XBG4"/>
<dbReference type="EMBL" id="CP001737">
    <property type="protein sequence ID" value="ACV77426.1"/>
    <property type="molecule type" value="Genomic_DNA"/>
</dbReference>
<protein>
    <submittedName>
        <fullName evidence="5">Putative phage repressor</fullName>
    </submittedName>
</protein>
<reference evidence="6" key="1">
    <citation type="submission" date="2009-09" db="EMBL/GenBank/DDBJ databases">
        <title>The complete genome of Nakamurella multipartita DSM 44233.</title>
        <authorList>
            <consortium name="US DOE Joint Genome Institute (JGI-PGF)"/>
            <person name="Lucas S."/>
            <person name="Copeland A."/>
            <person name="Lapidus A."/>
            <person name="Glavina del Rio T."/>
            <person name="Dalin E."/>
            <person name="Tice H."/>
            <person name="Bruce D."/>
            <person name="Goodwin L."/>
            <person name="Pitluck S."/>
            <person name="Kyrpides N."/>
            <person name="Mavromatis K."/>
            <person name="Ivanova N."/>
            <person name="Ovchinnikova G."/>
            <person name="Sims D."/>
            <person name="Meincke L."/>
            <person name="Brettin T."/>
            <person name="Detter J.C."/>
            <person name="Han C."/>
            <person name="Larimer F."/>
            <person name="Land M."/>
            <person name="Hauser L."/>
            <person name="Markowitz V."/>
            <person name="Cheng J.-F."/>
            <person name="Hugenholtz P."/>
            <person name="Woyke T."/>
            <person name="Wu D."/>
            <person name="Klenk H.-P."/>
            <person name="Eisen J.A."/>
        </authorList>
    </citation>
    <scope>NUCLEOTIDE SEQUENCE [LARGE SCALE GENOMIC DNA]</scope>
    <source>
        <strain evidence="6">ATCC 700099 / DSM 44233 / CIP 104796 / JCM 9543 / NBRC 105858 / Y-104</strain>
    </source>
</reference>
<dbReference type="STRING" id="479431.Namu_1017"/>
<dbReference type="InterPro" id="IPR052064">
    <property type="entry name" value="Mito_IMP1_subunit"/>
</dbReference>
<name>C8XBG4_NAKMY</name>
<dbReference type="InterPro" id="IPR019533">
    <property type="entry name" value="Peptidase_S26"/>
</dbReference>
<gene>
    <name evidence="5" type="ordered locus">Namu_1017</name>
</gene>
<keyword evidence="6" id="KW-1185">Reference proteome</keyword>
<evidence type="ECO:0000313" key="6">
    <source>
        <dbReference type="Proteomes" id="UP000002218"/>
    </source>
</evidence>
<keyword evidence="2" id="KW-0378">Hydrolase</keyword>
<evidence type="ECO:0000256" key="1">
    <source>
        <dbReference type="ARBA" id="ARBA00004308"/>
    </source>
</evidence>
<dbReference type="NCBIfam" id="TIGR02754">
    <property type="entry name" value="sod_Ni_protease"/>
    <property type="match status" value="1"/>
</dbReference>
<dbReference type="eggNOG" id="COG0681">
    <property type="taxonomic scope" value="Bacteria"/>
</dbReference>
<dbReference type="Gene3D" id="2.10.109.10">
    <property type="entry name" value="Umud Fragment, subunit A"/>
    <property type="match status" value="1"/>
</dbReference>
<dbReference type="SUPFAM" id="SSF51306">
    <property type="entry name" value="LexA/Signal peptidase"/>
    <property type="match status" value="1"/>
</dbReference>
<evidence type="ECO:0000256" key="2">
    <source>
        <dbReference type="ARBA" id="ARBA00022801"/>
    </source>
</evidence>
<dbReference type="InterPro" id="IPR015927">
    <property type="entry name" value="Peptidase_S24_S26A/B/C"/>
</dbReference>
<dbReference type="InterPro" id="IPR036286">
    <property type="entry name" value="LexA/Signal_pep-like_sf"/>
</dbReference>
<dbReference type="KEGG" id="nml:Namu_1017"/>
<sequence>MAGSGRQFGMARVSGPSMTPTLVDGDRVLVRYGVAIRPGSVVVLVHPTRADLLLIKRAVRQQSDGRWWVLGDNPYTGGDSTDFGAVPAELIVARALLRVAAPPAPGRRARLRWARTAVRRLRPAPAAGPGERA</sequence>
<keyword evidence="3" id="KW-0472">Membrane</keyword>
<dbReference type="RefSeq" id="WP_015746340.1">
    <property type="nucleotide sequence ID" value="NC_013235.1"/>
</dbReference>
<dbReference type="GO" id="GO:0012505">
    <property type="term" value="C:endomembrane system"/>
    <property type="evidence" value="ECO:0007669"/>
    <property type="project" value="UniProtKB-SubCell"/>
</dbReference>
<proteinExistence type="predicted"/>
<dbReference type="PANTHER" id="PTHR12383">
    <property type="entry name" value="PROTEASE FAMILY S26 MITOCHONDRIAL INNER MEMBRANE PROTEASE-RELATED"/>
    <property type="match status" value="1"/>
</dbReference>
<dbReference type="InParanoid" id="C8XBG4"/>
<feature type="domain" description="Peptidase S24/S26A/S26B/S26C" evidence="4">
    <location>
        <begin position="7"/>
        <end position="74"/>
    </location>
</feature>
<organism evidence="5 6">
    <name type="scientific">Nakamurella multipartita (strain ATCC 700099 / DSM 44233 / CIP 104796 / JCM 9543 / NBRC 105858 / Y-104)</name>
    <name type="common">Microsphaera multipartita</name>
    <dbReference type="NCBI Taxonomy" id="479431"/>
    <lineage>
        <taxon>Bacteria</taxon>
        <taxon>Bacillati</taxon>
        <taxon>Actinomycetota</taxon>
        <taxon>Actinomycetes</taxon>
        <taxon>Nakamurellales</taxon>
        <taxon>Nakamurellaceae</taxon>
        <taxon>Nakamurella</taxon>
    </lineage>
</organism>
<dbReference type="CDD" id="cd06530">
    <property type="entry name" value="S26_SPase_I"/>
    <property type="match status" value="1"/>
</dbReference>
<dbReference type="HOGENOM" id="CLU_028723_11_0_11"/>
<dbReference type="GO" id="GO:0006465">
    <property type="term" value="P:signal peptide processing"/>
    <property type="evidence" value="ECO:0007669"/>
    <property type="project" value="InterPro"/>
</dbReference>
<dbReference type="PANTHER" id="PTHR12383:SF16">
    <property type="entry name" value="MITOCHONDRIAL INNER MEMBRANE PROTEASE SUBUNIT 1"/>
    <property type="match status" value="1"/>
</dbReference>
<evidence type="ECO:0000313" key="5">
    <source>
        <dbReference type="EMBL" id="ACV77426.1"/>
    </source>
</evidence>
<evidence type="ECO:0000256" key="3">
    <source>
        <dbReference type="ARBA" id="ARBA00023136"/>
    </source>
</evidence>
<dbReference type="Proteomes" id="UP000002218">
    <property type="component" value="Chromosome"/>
</dbReference>
<evidence type="ECO:0000259" key="4">
    <source>
        <dbReference type="Pfam" id="PF00717"/>
    </source>
</evidence>
<dbReference type="Pfam" id="PF00717">
    <property type="entry name" value="Peptidase_S24"/>
    <property type="match status" value="1"/>
</dbReference>